<proteinExistence type="predicted"/>
<dbReference type="EMBL" id="OK539824">
    <property type="protein sequence ID" value="UGL61490.1"/>
    <property type="molecule type" value="Genomic_DNA"/>
</dbReference>
<name>A0AAE9C8J6_9CAUD</name>
<organism evidence="1 2">
    <name type="scientific">Pseudomonas phage phipa2</name>
    <dbReference type="NCBI Taxonomy" id="2894298"/>
    <lineage>
        <taxon>Viruses</taxon>
        <taxon>Duplodnaviria</taxon>
        <taxon>Heunggongvirae</taxon>
        <taxon>Uroviricota</taxon>
        <taxon>Caudoviricetes</taxon>
        <taxon>Autographivirales</taxon>
        <taxon>Autoscriptoviridae</taxon>
        <taxon>Krylovirinae</taxon>
        <taxon>Phikmvvirus</taxon>
        <taxon>Phikmvvirus phipa2</taxon>
    </lineage>
</organism>
<evidence type="ECO:0000313" key="2">
    <source>
        <dbReference type="Proteomes" id="UP000828670"/>
    </source>
</evidence>
<sequence length="88" mass="10009">MRVIRTHRSCFFGDDMLYHVTARSVKRGAPMPANAWSTFFGGAVFKYHTGGFMAHCQGNAYLCPSLGAARRRLHRMMRQEAKRRASTN</sequence>
<keyword evidence="2" id="KW-1185">Reference proteome</keyword>
<dbReference type="Proteomes" id="UP000828670">
    <property type="component" value="Segment"/>
</dbReference>
<reference evidence="1 2" key="1">
    <citation type="submission" date="2021-10" db="EMBL/GenBank/DDBJ databases">
        <title>Isolation and characterization of Pseudomonas aeruginosa and its virulent bacteriophages.</title>
        <authorList>
            <person name="Li N."/>
        </authorList>
    </citation>
    <scope>NUCLEOTIDE SEQUENCE [LARGE SCALE GENOMIC DNA]</scope>
</reference>
<evidence type="ECO:0000313" key="1">
    <source>
        <dbReference type="EMBL" id="UGL61490.1"/>
    </source>
</evidence>
<accession>A0AAE9C8J6</accession>
<protein>
    <submittedName>
        <fullName evidence="1">Uncharacterized protein</fullName>
    </submittedName>
</protein>